<proteinExistence type="predicted"/>
<keyword evidence="2" id="KW-1185">Reference proteome</keyword>
<protein>
    <submittedName>
        <fullName evidence="1">Uncharacterized protein</fullName>
    </submittedName>
</protein>
<reference evidence="1 2" key="1">
    <citation type="submission" date="2020-06" db="EMBL/GenBank/DDBJ databases">
        <authorList>
            <person name="Li R."/>
            <person name="Bekaert M."/>
        </authorList>
    </citation>
    <scope>NUCLEOTIDE SEQUENCE [LARGE SCALE GENOMIC DNA]</scope>
    <source>
        <strain evidence="2">wild</strain>
    </source>
</reference>
<gene>
    <name evidence="1" type="ORF">MCOR_41764</name>
</gene>
<accession>A0A6J8DLA4</accession>
<name>A0A6J8DLA4_MYTCO</name>
<dbReference type="Proteomes" id="UP000507470">
    <property type="component" value="Unassembled WGS sequence"/>
</dbReference>
<evidence type="ECO:0000313" key="2">
    <source>
        <dbReference type="Proteomes" id="UP000507470"/>
    </source>
</evidence>
<dbReference type="SUPFAM" id="SSF50969">
    <property type="entry name" value="YVTN repeat-like/Quinoprotein amine dehydrogenase"/>
    <property type="match status" value="1"/>
</dbReference>
<organism evidence="1 2">
    <name type="scientific">Mytilus coruscus</name>
    <name type="common">Sea mussel</name>
    <dbReference type="NCBI Taxonomy" id="42192"/>
    <lineage>
        <taxon>Eukaryota</taxon>
        <taxon>Metazoa</taxon>
        <taxon>Spiralia</taxon>
        <taxon>Lophotrochozoa</taxon>
        <taxon>Mollusca</taxon>
        <taxon>Bivalvia</taxon>
        <taxon>Autobranchia</taxon>
        <taxon>Pteriomorphia</taxon>
        <taxon>Mytilida</taxon>
        <taxon>Mytiloidea</taxon>
        <taxon>Mytilidae</taxon>
        <taxon>Mytilinae</taxon>
        <taxon>Mytilus</taxon>
    </lineage>
</organism>
<dbReference type="AlphaFoldDB" id="A0A6J8DLA4"/>
<sequence>MHSLSENLSNRVEAFGQIKMLESCVELDFRVHTIDQAQIETNVTGSGIISDIKLQLIKTFQMKRENKYVIDVRGCVILPNGNLLMTNNSKQNQLVEYKYTGDHMRDIQISALAFFIAVIDPNRIAVTYGDTAKFMEIRNTHSFRAEKEIRLLSYCYGVLHEDGRLYVKSGNCTIQVMDLSGRQLERLKLSFDSVLNITTSRDKIFYTDYKTNIVHCCRLNGEEFGIKSLKGNPFHCPLWC</sequence>
<dbReference type="EMBL" id="CACVKT020007531">
    <property type="protein sequence ID" value="CAC5408362.1"/>
    <property type="molecule type" value="Genomic_DNA"/>
</dbReference>
<evidence type="ECO:0000313" key="1">
    <source>
        <dbReference type="EMBL" id="CAC5408362.1"/>
    </source>
</evidence>
<dbReference type="OrthoDB" id="6061282at2759"/>
<dbReference type="InterPro" id="IPR011044">
    <property type="entry name" value="Quino_amine_DH_bsu"/>
</dbReference>